<dbReference type="GO" id="GO:0003725">
    <property type="term" value="F:double-stranded RNA binding"/>
    <property type="evidence" value="ECO:0007669"/>
    <property type="project" value="TreeGrafter"/>
</dbReference>
<dbReference type="Proteomes" id="UP000298030">
    <property type="component" value="Unassembled WGS sequence"/>
</dbReference>
<dbReference type="GO" id="GO:0005730">
    <property type="term" value="C:nucleolus"/>
    <property type="evidence" value="ECO:0007669"/>
    <property type="project" value="TreeGrafter"/>
</dbReference>
<dbReference type="GO" id="GO:0008251">
    <property type="term" value="F:tRNA-specific adenosine deaminase activity"/>
    <property type="evidence" value="ECO:0007669"/>
    <property type="project" value="TreeGrafter"/>
</dbReference>
<name>A0A4Y7TNE1_COPMI</name>
<organism evidence="2 3">
    <name type="scientific">Coprinellus micaceus</name>
    <name type="common">Glistening ink-cap mushroom</name>
    <name type="synonym">Coprinus micaceus</name>
    <dbReference type="NCBI Taxonomy" id="71717"/>
    <lineage>
        <taxon>Eukaryota</taxon>
        <taxon>Fungi</taxon>
        <taxon>Dikarya</taxon>
        <taxon>Basidiomycota</taxon>
        <taxon>Agaricomycotina</taxon>
        <taxon>Agaricomycetes</taxon>
        <taxon>Agaricomycetidae</taxon>
        <taxon>Agaricales</taxon>
        <taxon>Agaricineae</taxon>
        <taxon>Psathyrellaceae</taxon>
        <taxon>Coprinellus</taxon>
    </lineage>
</organism>
<dbReference type="GO" id="GO:0005737">
    <property type="term" value="C:cytoplasm"/>
    <property type="evidence" value="ECO:0007669"/>
    <property type="project" value="TreeGrafter"/>
</dbReference>
<reference evidence="2 3" key="1">
    <citation type="journal article" date="2019" name="Nat. Ecol. Evol.">
        <title>Megaphylogeny resolves global patterns of mushroom evolution.</title>
        <authorList>
            <person name="Varga T."/>
            <person name="Krizsan K."/>
            <person name="Foldi C."/>
            <person name="Dima B."/>
            <person name="Sanchez-Garcia M."/>
            <person name="Sanchez-Ramirez S."/>
            <person name="Szollosi G.J."/>
            <person name="Szarkandi J.G."/>
            <person name="Papp V."/>
            <person name="Albert L."/>
            <person name="Andreopoulos W."/>
            <person name="Angelini C."/>
            <person name="Antonin V."/>
            <person name="Barry K.W."/>
            <person name="Bougher N.L."/>
            <person name="Buchanan P."/>
            <person name="Buyck B."/>
            <person name="Bense V."/>
            <person name="Catcheside P."/>
            <person name="Chovatia M."/>
            <person name="Cooper J."/>
            <person name="Damon W."/>
            <person name="Desjardin D."/>
            <person name="Finy P."/>
            <person name="Geml J."/>
            <person name="Haridas S."/>
            <person name="Hughes K."/>
            <person name="Justo A."/>
            <person name="Karasinski D."/>
            <person name="Kautmanova I."/>
            <person name="Kiss B."/>
            <person name="Kocsube S."/>
            <person name="Kotiranta H."/>
            <person name="LaButti K.M."/>
            <person name="Lechner B.E."/>
            <person name="Liimatainen K."/>
            <person name="Lipzen A."/>
            <person name="Lukacs Z."/>
            <person name="Mihaltcheva S."/>
            <person name="Morgado L.N."/>
            <person name="Niskanen T."/>
            <person name="Noordeloos M.E."/>
            <person name="Ohm R.A."/>
            <person name="Ortiz-Santana B."/>
            <person name="Ovrebo C."/>
            <person name="Racz N."/>
            <person name="Riley R."/>
            <person name="Savchenko A."/>
            <person name="Shiryaev A."/>
            <person name="Soop K."/>
            <person name="Spirin V."/>
            <person name="Szebenyi C."/>
            <person name="Tomsovsky M."/>
            <person name="Tulloss R.E."/>
            <person name="Uehling J."/>
            <person name="Grigoriev I.V."/>
            <person name="Vagvolgyi C."/>
            <person name="Papp T."/>
            <person name="Martin F.M."/>
            <person name="Miettinen O."/>
            <person name="Hibbett D.S."/>
            <person name="Nagy L.G."/>
        </authorList>
    </citation>
    <scope>NUCLEOTIDE SEQUENCE [LARGE SCALE GENOMIC DNA]</scope>
    <source>
        <strain evidence="2 3">FP101781</strain>
    </source>
</reference>
<evidence type="ECO:0000313" key="2">
    <source>
        <dbReference type="EMBL" id="TEB35471.1"/>
    </source>
</evidence>
<evidence type="ECO:0000313" key="3">
    <source>
        <dbReference type="Proteomes" id="UP000298030"/>
    </source>
</evidence>
<feature type="domain" description="A to I editase" evidence="1">
    <location>
        <begin position="42"/>
        <end position="358"/>
    </location>
</feature>
<dbReference type="EMBL" id="QPFP01000007">
    <property type="protein sequence ID" value="TEB35471.1"/>
    <property type="molecule type" value="Genomic_DNA"/>
</dbReference>
<dbReference type="SMART" id="SM00552">
    <property type="entry name" value="ADEAMc"/>
    <property type="match status" value="1"/>
</dbReference>
<protein>
    <submittedName>
        <fullName evidence="2">Adenosine deaminase/editase</fullName>
    </submittedName>
</protein>
<sequence>MLQSWKFMTFTKTFKYTPPHSQFTILAAFYLSHPELGSEIISVGTGTKCIPAAKLSGRGELVHDSHAEVIARRGAVRWLLEEVHRIALGTVEDLDWLVRVSPGATRFRLRDGVELHLYVSALPCGDASMRYLATIQDSSIAALKDSSIFPVLSPTAASRGRDDYFRLGVLRTKPGRGDSPPTLCMSCSDKIARWSVLGIQGAIGSLVLEPVYVSEIVVGEVEEDMREDCERAFWRRLEELDGSDLPEEYNLQRPRICFTSLPFEHSKSVLQSGSSSNEAICWTNGDDAPELLIHGLKRGVSSKHRYRDKARPQVSRISRMNRCLAVRDALHMETLPGILTYGDLKGLAKRYNAAKGTLLGENGPFSGWLCTGSHHQRFNRDGKVISPSTVDAEVTPM</sequence>
<dbReference type="OrthoDB" id="10268011at2759"/>
<accession>A0A4Y7TNE1</accession>
<dbReference type="InterPro" id="IPR002466">
    <property type="entry name" value="A_deamin"/>
</dbReference>
<keyword evidence="3" id="KW-1185">Reference proteome</keyword>
<dbReference type="GO" id="GO:0006382">
    <property type="term" value="P:adenosine to inosine editing"/>
    <property type="evidence" value="ECO:0007669"/>
    <property type="project" value="TreeGrafter"/>
</dbReference>
<evidence type="ECO:0000259" key="1">
    <source>
        <dbReference type="PROSITE" id="PS50141"/>
    </source>
</evidence>
<gene>
    <name evidence="2" type="ORF">FA13DRAFT_1345196</name>
</gene>
<dbReference type="GO" id="GO:0003726">
    <property type="term" value="F:double-stranded RNA adenosine deaminase activity"/>
    <property type="evidence" value="ECO:0007669"/>
    <property type="project" value="TreeGrafter"/>
</dbReference>
<dbReference type="Pfam" id="PF02137">
    <property type="entry name" value="A_deamin"/>
    <property type="match status" value="1"/>
</dbReference>
<dbReference type="PANTHER" id="PTHR10910">
    <property type="entry name" value="EUKARYOTE SPECIFIC DSRNA BINDING PROTEIN"/>
    <property type="match status" value="1"/>
</dbReference>
<dbReference type="GO" id="GO:0006396">
    <property type="term" value="P:RNA processing"/>
    <property type="evidence" value="ECO:0007669"/>
    <property type="project" value="InterPro"/>
</dbReference>
<dbReference type="PROSITE" id="PS50141">
    <property type="entry name" value="A_DEAMIN_EDITASE"/>
    <property type="match status" value="1"/>
</dbReference>
<dbReference type="STRING" id="71717.A0A4Y7TNE1"/>
<proteinExistence type="predicted"/>
<dbReference type="AlphaFoldDB" id="A0A4Y7TNE1"/>
<dbReference type="PANTHER" id="PTHR10910:SF62">
    <property type="entry name" value="AT07585P-RELATED"/>
    <property type="match status" value="1"/>
</dbReference>
<comment type="caution">
    <text evidence="2">The sequence shown here is derived from an EMBL/GenBank/DDBJ whole genome shotgun (WGS) entry which is preliminary data.</text>
</comment>